<keyword evidence="2" id="KW-0732">Signal</keyword>
<dbReference type="PANTHER" id="PTHR42928:SF5">
    <property type="entry name" value="BLR1237 PROTEIN"/>
    <property type="match status" value="1"/>
</dbReference>
<organism evidence="3 4">
    <name type="scientific">Pigmentiphaga humi</name>
    <dbReference type="NCBI Taxonomy" id="2478468"/>
    <lineage>
        <taxon>Bacteria</taxon>
        <taxon>Pseudomonadati</taxon>
        <taxon>Pseudomonadota</taxon>
        <taxon>Betaproteobacteria</taxon>
        <taxon>Burkholderiales</taxon>
        <taxon>Alcaligenaceae</taxon>
        <taxon>Pigmentiphaga</taxon>
    </lineage>
</organism>
<dbReference type="EMBL" id="UWPJ01000005">
    <property type="protein sequence ID" value="VCU68358.1"/>
    <property type="molecule type" value="Genomic_DNA"/>
</dbReference>
<proteinExistence type="inferred from homology"/>
<dbReference type="CDD" id="cd13578">
    <property type="entry name" value="PBP2_Bug27"/>
    <property type="match status" value="1"/>
</dbReference>
<evidence type="ECO:0000313" key="4">
    <source>
        <dbReference type="Proteomes" id="UP000277294"/>
    </source>
</evidence>
<dbReference type="Gene3D" id="3.40.190.150">
    <property type="entry name" value="Bordetella uptake gene, domain 1"/>
    <property type="match status" value="1"/>
</dbReference>
<accession>A0A3P4AY52</accession>
<dbReference type="OrthoDB" id="8890005at2"/>
<name>A0A3P4AY52_9BURK</name>
<evidence type="ECO:0000256" key="1">
    <source>
        <dbReference type="ARBA" id="ARBA00006987"/>
    </source>
</evidence>
<dbReference type="Proteomes" id="UP000277294">
    <property type="component" value="Unassembled WGS sequence"/>
</dbReference>
<dbReference type="Pfam" id="PF03401">
    <property type="entry name" value="TctC"/>
    <property type="match status" value="1"/>
</dbReference>
<dbReference type="Gene3D" id="3.40.190.10">
    <property type="entry name" value="Periplasmic binding protein-like II"/>
    <property type="match status" value="1"/>
</dbReference>
<reference evidence="3 4" key="1">
    <citation type="submission" date="2018-10" db="EMBL/GenBank/DDBJ databases">
        <authorList>
            <person name="Criscuolo A."/>
        </authorList>
    </citation>
    <scope>NUCLEOTIDE SEQUENCE [LARGE SCALE GENOMIC DNA]</scope>
    <source>
        <strain evidence="3">DnA1</strain>
    </source>
</reference>
<dbReference type="InterPro" id="IPR042100">
    <property type="entry name" value="Bug_dom1"/>
</dbReference>
<dbReference type="InterPro" id="IPR005064">
    <property type="entry name" value="BUG"/>
</dbReference>
<dbReference type="PANTHER" id="PTHR42928">
    <property type="entry name" value="TRICARBOXYLATE-BINDING PROTEIN"/>
    <property type="match status" value="1"/>
</dbReference>
<sequence>MRHLLTLATAGLGLALAGPAAAQQDFPSKPIRLVVGYGAGGTTDILARVIADKLSGVVKQSIVVENRTGAAGGIAAATVARAPADGYTLFMGTVASHGINPALYKKLEYDPVADFSPVALVATIPLVLVVNNQLPVKDVPELIALAKRKPGELNYSSGGNGSPVHLAGELFAHTAGLQLTHVPYRSGAQGNASVIGGETQLSFALLPAIMPQLQANQVRPLALTVKDRSAVLPDVKPLPEYKGFEKYSVNSWNAVFAPKGTPAGIIAKLDTAIAKALQDPDLKARFAAAGADPTFSDAKELDGFVKEELAKWKAVVTQAKIELE</sequence>
<evidence type="ECO:0000256" key="2">
    <source>
        <dbReference type="SAM" id="SignalP"/>
    </source>
</evidence>
<dbReference type="SUPFAM" id="SSF53850">
    <property type="entry name" value="Periplasmic binding protein-like II"/>
    <property type="match status" value="1"/>
</dbReference>
<gene>
    <name evidence="3" type="ORF">PIGHUM_00409</name>
</gene>
<dbReference type="AlphaFoldDB" id="A0A3P4AY52"/>
<feature type="chain" id="PRO_5018276394" evidence="2">
    <location>
        <begin position="23"/>
        <end position="324"/>
    </location>
</feature>
<dbReference type="PIRSF" id="PIRSF017082">
    <property type="entry name" value="YflP"/>
    <property type="match status" value="1"/>
</dbReference>
<comment type="similarity">
    <text evidence="1">Belongs to the UPF0065 (bug) family.</text>
</comment>
<protein>
    <submittedName>
        <fullName evidence="3">Tripartite tricarboxylate transporter family receptor</fullName>
    </submittedName>
</protein>
<keyword evidence="4" id="KW-1185">Reference proteome</keyword>
<keyword evidence="3" id="KW-0675">Receptor</keyword>
<evidence type="ECO:0000313" key="3">
    <source>
        <dbReference type="EMBL" id="VCU68358.1"/>
    </source>
</evidence>
<dbReference type="RefSeq" id="WP_124077575.1">
    <property type="nucleotide sequence ID" value="NZ_UWPJ01000005.1"/>
</dbReference>
<feature type="signal peptide" evidence="2">
    <location>
        <begin position="1"/>
        <end position="22"/>
    </location>
</feature>